<dbReference type="RefSeq" id="WP_179812412.1">
    <property type="nucleotide sequence ID" value="NZ_JACBZD010000001.1"/>
</dbReference>
<dbReference type="EMBL" id="JACBZD010000001">
    <property type="protein sequence ID" value="NYI03348.1"/>
    <property type="molecule type" value="Genomic_DNA"/>
</dbReference>
<keyword evidence="4" id="KW-1185">Reference proteome</keyword>
<sequence>MPRSRWTAQNIPDLTGRTAVVTGANSGIGTPTARELARHGARVLLACRDPEKGKRALERLRAELPGADLELVRLDLADLASVRQAADEITEITEGRLHLLVNNAGVMAVPLHRTVDGFETQFGTNHLGHFALTGLLMRPLLAAESPRVVTVSSMAHRWGRIDFGNLNAEGTYRKWLAYGQSKLANLLFTFELDSRVRRAGVDLTAVAAHPGTSATNLPNVGHQMAGGGFFDGALGRISYLWAQSAEAGALPTLRAATDPQVVGGDYLGPLGPMEARGEPGWVSTTTAARDRETARRLWEVSEKLTGVTFPAF</sequence>
<dbReference type="Gene3D" id="3.40.50.720">
    <property type="entry name" value="NAD(P)-binding Rossmann-like Domain"/>
    <property type="match status" value="1"/>
</dbReference>
<dbReference type="Pfam" id="PF00106">
    <property type="entry name" value="adh_short"/>
    <property type="match status" value="1"/>
</dbReference>
<evidence type="ECO:0000259" key="2">
    <source>
        <dbReference type="SMART" id="SM00822"/>
    </source>
</evidence>
<dbReference type="AlphaFoldDB" id="A0A852ZZ07"/>
<dbReference type="Proteomes" id="UP000567795">
    <property type="component" value="Unassembled WGS sequence"/>
</dbReference>
<accession>A0A852ZZ07</accession>
<proteinExistence type="predicted"/>
<keyword evidence="1" id="KW-0560">Oxidoreductase</keyword>
<dbReference type="InterPro" id="IPR057326">
    <property type="entry name" value="KR_dom"/>
</dbReference>
<comment type="caution">
    <text evidence="3">The sequence shown here is derived from an EMBL/GenBank/DDBJ whole genome shotgun (WGS) entry which is preliminary data.</text>
</comment>
<organism evidence="3 4">
    <name type="scientific">Allostreptomyces psammosilenae</name>
    <dbReference type="NCBI Taxonomy" id="1892865"/>
    <lineage>
        <taxon>Bacteria</taxon>
        <taxon>Bacillati</taxon>
        <taxon>Actinomycetota</taxon>
        <taxon>Actinomycetes</taxon>
        <taxon>Kitasatosporales</taxon>
        <taxon>Streptomycetaceae</taxon>
        <taxon>Allostreptomyces</taxon>
    </lineage>
</organism>
<dbReference type="PRINTS" id="PR00081">
    <property type="entry name" value="GDHRDH"/>
</dbReference>
<dbReference type="InterPro" id="IPR036291">
    <property type="entry name" value="NAD(P)-bd_dom_sf"/>
</dbReference>
<evidence type="ECO:0000256" key="1">
    <source>
        <dbReference type="ARBA" id="ARBA00023002"/>
    </source>
</evidence>
<evidence type="ECO:0000313" key="4">
    <source>
        <dbReference type="Proteomes" id="UP000567795"/>
    </source>
</evidence>
<dbReference type="SUPFAM" id="SSF51735">
    <property type="entry name" value="NAD(P)-binding Rossmann-fold domains"/>
    <property type="match status" value="1"/>
</dbReference>
<dbReference type="PANTHER" id="PTHR43157:SF31">
    <property type="entry name" value="PHOSPHATIDYLINOSITOL-GLYCAN BIOSYNTHESIS CLASS F PROTEIN"/>
    <property type="match status" value="1"/>
</dbReference>
<reference evidence="3 4" key="1">
    <citation type="submission" date="2020-07" db="EMBL/GenBank/DDBJ databases">
        <title>Sequencing the genomes of 1000 actinobacteria strains.</title>
        <authorList>
            <person name="Klenk H.-P."/>
        </authorList>
    </citation>
    <scope>NUCLEOTIDE SEQUENCE [LARGE SCALE GENOMIC DNA]</scope>
    <source>
        <strain evidence="3 4">DSM 42178</strain>
    </source>
</reference>
<name>A0A852ZZ07_9ACTN</name>
<protein>
    <submittedName>
        <fullName evidence="3">NAD(P)-dependent dehydrogenase (Short-subunit alcohol dehydrogenase family)</fullName>
    </submittedName>
</protein>
<gene>
    <name evidence="3" type="ORF">FHU37_000291</name>
</gene>
<dbReference type="InterPro" id="IPR002347">
    <property type="entry name" value="SDR_fam"/>
</dbReference>
<dbReference type="SMART" id="SM00822">
    <property type="entry name" value="PKS_KR"/>
    <property type="match status" value="1"/>
</dbReference>
<dbReference type="GO" id="GO:0016491">
    <property type="term" value="F:oxidoreductase activity"/>
    <property type="evidence" value="ECO:0007669"/>
    <property type="project" value="UniProtKB-KW"/>
</dbReference>
<dbReference type="NCBIfam" id="NF004846">
    <property type="entry name" value="PRK06197.1"/>
    <property type="match status" value="1"/>
</dbReference>
<feature type="domain" description="Ketoreductase" evidence="2">
    <location>
        <begin position="17"/>
        <end position="164"/>
    </location>
</feature>
<dbReference type="PANTHER" id="PTHR43157">
    <property type="entry name" value="PHOSPHATIDYLINOSITOL-GLYCAN BIOSYNTHESIS CLASS F PROTEIN-RELATED"/>
    <property type="match status" value="1"/>
</dbReference>
<dbReference type="CDD" id="cd05327">
    <property type="entry name" value="retinol-DH_like_SDR_c_like"/>
    <property type="match status" value="1"/>
</dbReference>
<evidence type="ECO:0000313" key="3">
    <source>
        <dbReference type="EMBL" id="NYI03348.1"/>
    </source>
</evidence>
<dbReference type="NCBIfam" id="NF004513">
    <property type="entry name" value="PRK05854.1"/>
    <property type="match status" value="1"/>
</dbReference>